<dbReference type="HOGENOM" id="CLU_1906960_0_0_1"/>
<gene>
    <name evidence="1" type="ORF">GYMLUDRAFT_250327</name>
</gene>
<evidence type="ECO:0000313" key="1">
    <source>
        <dbReference type="EMBL" id="KIK53513.1"/>
    </source>
</evidence>
<protein>
    <submittedName>
        <fullName evidence="1">Uncharacterized protein</fullName>
    </submittedName>
</protein>
<organism evidence="1 2">
    <name type="scientific">Collybiopsis luxurians FD-317 M1</name>
    <dbReference type="NCBI Taxonomy" id="944289"/>
    <lineage>
        <taxon>Eukaryota</taxon>
        <taxon>Fungi</taxon>
        <taxon>Dikarya</taxon>
        <taxon>Basidiomycota</taxon>
        <taxon>Agaricomycotina</taxon>
        <taxon>Agaricomycetes</taxon>
        <taxon>Agaricomycetidae</taxon>
        <taxon>Agaricales</taxon>
        <taxon>Marasmiineae</taxon>
        <taxon>Omphalotaceae</taxon>
        <taxon>Collybiopsis</taxon>
        <taxon>Collybiopsis luxurians</taxon>
    </lineage>
</organism>
<keyword evidence="2" id="KW-1185">Reference proteome</keyword>
<dbReference type="EMBL" id="KN834828">
    <property type="protein sequence ID" value="KIK53513.1"/>
    <property type="molecule type" value="Genomic_DNA"/>
</dbReference>
<proteinExistence type="predicted"/>
<sequence length="133" mass="15127">MPLDDPERLHYQQIEDMAKTLGWDRAEAYFTNIEDESGPEMDRQLNPDSSVAIWMAQLKEMGKSFSEIMKHAPKEGPESEKVDPFRVIAKAPEEDIPLSERKSMFVQKKVTFDGVLMPPVNSNQVLKSTTGKD</sequence>
<accession>A0A0D0CF07</accession>
<name>A0A0D0CF07_9AGAR</name>
<dbReference type="OrthoDB" id="3120011at2759"/>
<dbReference type="Proteomes" id="UP000053593">
    <property type="component" value="Unassembled WGS sequence"/>
</dbReference>
<evidence type="ECO:0000313" key="2">
    <source>
        <dbReference type="Proteomes" id="UP000053593"/>
    </source>
</evidence>
<reference evidence="1 2" key="1">
    <citation type="submission" date="2014-04" db="EMBL/GenBank/DDBJ databases">
        <title>Evolutionary Origins and Diversification of the Mycorrhizal Mutualists.</title>
        <authorList>
            <consortium name="DOE Joint Genome Institute"/>
            <consortium name="Mycorrhizal Genomics Consortium"/>
            <person name="Kohler A."/>
            <person name="Kuo A."/>
            <person name="Nagy L.G."/>
            <person name="Floudas D."/>
            <person name="Copeland A."/>
            <person name="Barry K.W."/>
            <person name="Cichocki N."/>
            <person name="Veneault-Fourrey C."/>
            <person name="LaButti K."/>
            <person name="Lindquist E.A."/>
            <person name="Lipzen A."/>
            <person name="Lundell T."/>
            <person name="Morin E."/>
            <person name="Murat C."/>
            <person name="Riley R."/>
            <person name="Ohm R."/>
            <person name="Sun H."/>
            <person name="Tunlid A."/>
            <person name="Henrissat B."/>
            <person name="Grigoriev I.V."/>
            <person name="Hibbett D.S."/>
            <person name="Martin F."/>
        </authorList>
    </citation>
    <scope>NUCLEOTIDE SEQUENCE [LARGE SCALE GENOMIC DNA]</scope>
    <source>
        <strain evidence="1 2">FD-317 M1</strain>
    </source>
</reference>
<dbReference type="AlphaFoldDB" id="A0A0D0CF07"/>